<dbReference type="PROSITE" id="PS51184">
    <property type="entry name" value="JMJC"/>
    <property type="match status" value="1"/>
</dbReference>
<comment type="caution">
    <text evidence="3">The sequence shown here is derived from an EMBL/GenBank/DDBJ whole genome shotgun (WGS) entry which is preliminary data.</text>
</comment>
<organism evidence="3 4">
    <name type="scientific">Lymnaea stagnalis</name>
    <name type="common">Great pond snail</name>
    <name type="synonym">Helix stagnalis</name>
    <dbReference type="NCBI Taxonomy" id="6523"/>
    <lineage>
        <taxon>Eukaryota</taxon>
        <taxon>Metazoa</taxon>
        <taxon>Spiralia</taxon>
        <taxon>Lophotrochozoa</taxon>
        <taxon>Mollusca</taxon>
        <taxon>Gastropoda</taxon>
        <taxon>Heterobranchia</taxon>
        <taxon>Euthyneura</taxon>
        <taxon>Panpulmonata</taxon>
        <taxon>Hygrophila</taxon>
        <taxon>Lymnaeoidea</taxon>
        <taxon>Lymnaeidae</taxon>
        <taxon>Lymnaea</taxon>
    </lineage>
</organism>
<evidence type="ECO:0000313" key="3">
    <source>
        <dbReference type="EMBL" id="CAL1546143.1"/>
    </source>
</evidence>
<feature type="transmembrane region" description="Helical" evidence="1">
    <location>
        <begin position="14"/>
        <end position="36"/>
    </location>
</feature>
<dbReference type="InterPro" id="IPR003347">
    <property type="entry name" value="JmjC_dom"/>
</dbReference>
<evidence type="ECO:0000259" key="2">
    <source>
        <dbReference type="PROSITE" id="PS51184"/>
    </source>
</evidence>
<dbReference type="CDD" id="cd02208">
    <property type="entry name" value="cupin_RmlC-like"/>
    <property type="match status" value="1"/>
</dbReference>
<evidence type="ECO:0000256" key="1">
    <source>
        <dbReference type="SAM" id="Phobius"/>
    </source>
</evidence>
<keyword evidence="1" id="KW-0812">Transmembrane</keyword>
<dbReference type="SMART" id="SM00558">
    <property type="entry name" value="JmjC"/>
    <property type="match status" value="1"/>
</dbReference>
<keyword evidence="1" id="KW-1133">Transmembrane helix</keyword>
<dbReference type="PANTHER" id="PTHR12461:SF53">
    <property type="entry name" value="JMJC DOMAIN-CONTAINING PROTEIN"/>
    <property type="match status" value="1"/>
</dbReference>
<name>A0AAV2IIX8_LYMST</name>
<keyword evidence="1" id="KW-0472">Membrane</keyword>
<proteinExistence type="predicted"/>
<dbReference type="PANTHER" id="PTHR12461">
    <property type="entry name" value="HYPOXIA-INDUCIBLE FACTOR 1 ALPHA INHIBITOR-RELATED"/>
    <property type="match status" value="1"/>
</dbReference>
<dbReference type="SUPFAM" id="SSF51197">
    <property type="entry name" value="Clavaminate synthase-like"/>
    <property type="match status" value="1"/>
</dbReference>
<dbReference type="Pfam" id="PF13621">
    <property type="entry name" value="Cupin_8"/>
    <property type="match status" value="1"/>
</dbReference>
<protein>
    <recommendedName>
        <fullName evidence="2">JmjC domain-containing protein</fullName>
    </recommendedName>
</protein>
<dbReference type="EMBL" id="CAXITT010000777">
    <property type="protein sequence ID" value="CAL1546143.1"/>
    <property type="molecule type" value="Genomic_DNA"/>
</dbReference>
<dbReference type="Proteomes" id="UP001497497">
    <property type="component" value="Unassembled WGS sequence"/>
</dbReference>
<dbReference type="Gene3D" id="2.60.120.650">
    <property type="entry name" value="Cupin"/>
    <property type="match status" value="1"/>
</dbReference>
<accession>A0AAV2IIX8</accession>
<keyword evidence="4" id="KW-1185">Reference proteome</keyword>
<gene>
    <name evidence="3" type="ORF">GSLYS_00019520001</name>
</gene>
<evidence type="ECO:0000313" key="4">
    <source>
        <dbReference type="Proteomes" id="UP001497497"/>
    </source>
</evidence>
<sequence length="481" mass="55825">MWQSPTCNVCKCKLSLWLTFLVVTPPFISVVDSLMLMESMLIMKRLIILLLAHHLPVLEAKIGFVKDLSMDAQFPGPVYRQAASLPEGHMRPLGWQRRPDGPITEEPEMPATKEFFENYVSSDKPGVFRNAVSNAPAFTTWQDDKYLTEKYGDLKMAVRVKVARRRDKIESTVQIMKFKKFLYDYMYDELYLASVIPRAMMDELPLPKCIRCGTISERYHSAQLWMSSGGTSSRIHSHDNHLLHCVLFGRRDFILIEGKHKKSFDFDDEFVGSLGGHSDINTEMINAFTYKNIARVPWIWSTLYPGDCIYVPAGYIHQVRSHGRSISLTIEFIPFDRFDDNGCTLIEEEFIPLSEGSFLLSFEDGRLHLTETNWNEEDVRQLLILLMGKTDSLTVYKFENFYKDILGEVEEVPDPIRVFEFLTLEDETEITRKDILSLPHEALQKIADIFNSAYKDIDRYADKEKSENNEDNIKRYRHEEF</sequence>
<reference evidence="3 4" key="1">
    <citation type="submission" date="2024-04" db="EMBL/GenBank/DDBJ databases">
        <authorList>
            <consortium name="Genoscope - CEA"/>
            <person name="William W."/>
        </authorList>
    </citation>
    <scope>NUCLEOTIDE SEQUENCE [LARGE SCALE GENOMIC DNA]</scope>
</reference>
<feature type="domain" description="JmjC" evidence="2">
    <location>
        <begin position="185"/>
        <end position="349"/>
    </location>
</feature>
<dbReference type="InterPro" id="IPR041667">
    <property type="entry name" value="Cupin_8"/>
</dbReference>
<dbReference type="AlphaFoldDB" id="A0AAV2IIX8"/>